<evidence type="ECO:0000313" key="4">
    <source>
        <dbReference type="EMBL" id="KAK9825870.1"/>
    </source>
</evidence>
<dbReference type="InterPro" id="IPR039633">
    <property type="entry name" value="PAP"/>
</dbReference>
<evidence type="ECO:0000259" key="3">
    <source>
        <dbReference type="Pfam" id="PF04755"/>
    </source>
</evidence>
<evidence type="ECO:0000256" key="2">
    <source>
        <dbReference type="ARBA" id="ARBA00022640"/>
    </source>
</evidence>
<gene>
    <name evidence="4" type="ORF">WJX81_007009</name>
</gene>
<dbReference type="InterPro" id="IPR006843">
    <property type="entry name" value="PAP/fibrillin_dom"/>
</dbReference>
<reference evidence="4 5" key="1">
    <citation type="journal article" date="2024" name="Nat. Commun.">
        <title>Phylogenomics reveals the evolutionary origins of lichenization in chlorophyte algae.</title>
        <authorList>
            <person name="Puginier C."/>
            <person name="Libourel C."/>
            <person name="Otte J."/>
            <person name="Skaloud P."/>
            <person name="Haon M."/>
            <person name="Grisel S."/>
            <person name="Petersen M."/>
            <person name="Berrin J.G."/>
            <person name="Delaux P.M."/>
            <person name="Dal Grande F."/>
            <person name="Keller J."/>
        </authorList>
    </citation>
    <scope>NUCLEOTIDE SEQUENCE [LARGE SCALE GENOMIC DNA]</scope>
    <source>
        <strain evidence="4 5">SAG 245.80</strain>
    </source>
</reference>
<organism evidence="4 5">
    <name type="scientific">Elliptochloris bilobata</name>
    <dbReference type="NCBI Taxonomy" id="381761"/>
    <lineage>
        <taxon>Eukaryota</taxon>
        <taxon>Viridiplantae</taxon>
        <taxon>Chlorophyta</taxon>
        <taxon>core chlorophytes</taxon>
        <taxon>Trebouxiophyceae</taxon>
        <taxon>Trebouxiophyceae incertae sedis</taxon>
        <taxon>Elliptochloris clade</taxon>
        <taxon>Elliptochloris</taxon>
    </lineage>
</organism>
<keyword evidence="5" id="KW-1185">Reference proteome</keyword>
<feature type="domain" description="Plastid lipid-associated protein/fibrillin conserved" evidence="3">
    <location>
        <begin position="349"/>
        <end position="518"/>
    </location>
</feature>
<dbReference type="Pfam" id="PF04755">
    <property type="entry name" value="PAP_fibrillin"/>
    <property type="match status" value="1"/>
</dbReference>
<dbReference type="EMBL" id="JALJOU010000070">
    <property type="protein sequence ID" value="KAK9825870.1"/>
    <property type="molecule type" value="Genomic_DNA"/>
</dbReference>
<sequence length="521" mass="56001">MSLRSKLTCYNCGGTGPVEHNGRNCRLTRCIGANCFAELAQPYIMVDGDLKPSPALERFDKERSSIAGCGRSFHQPCLGRAPSMANLPRVLYYKKDRASGKFVPSDWSDVRPRLQHLLCEHCLAVACPGEVIVCPPESEEEARVKRARLDEKHASKLRKRLQAGLDKLDALGSAFVGHSVSRHGRLSLFRTSEAAALQAQDARLATAQAELGKQLKASAAAVRAGVPLPPEADQARGTAEAPALADAPAVMFEEALAQAEVLAQAVVPVQQQAPAPEGVAAAGHAQAPEGVAAVLVEAAANAAEARSPTTAHTAATPPAVHTDSTRVVMWMGDRAKEAAHSVGGVACRDKGIFGTKAADKERLLQLIAQLEAGNPLPAPTLHLRALSGTWRVLFSTITVTGSRRVKLGLRDLVSLGDFVQRIDDTRRLAVNEVGFSFTALRTVSGSFTIEATYEPVSPQRVAISFSRATLVPEQLQRLFEANYALLLSIFNPEGWLDTTYVDDMHRIGRDDKGNTFVLERC</sequence>
<evidence type="ECO:0000313" key="5">
    <source>
        <dbReference type="Proteomes" id="UP001445335"/>
    </source>
</evidence>
<keyword evidence="2" id="KW-0934">Plastid</keyword>
<comment type="subcellular location">
    <subcellularLocation>
        <location evidence="1">Plastid</location>
    </subcellularLocation>
</comment>
<dbReference type="Proteomes" id="UP001445335">
    <property type="component" value="Unassembled WGS sequence"/>
</dbReference>
<accession>A0AAW1QWG0</accession>
<name>A0AAW1QWG0_9CHLO</name>
<dbReference type="GO" id="GO:0009536">
    <property type="term" value="C:plastid"/>
    <property type="evidence" value="ECO:0007669"/>
    <property type="project" value="UniProtKB-SubCell"/>
</dbReference>
<evidence type="ECO:0000256" key="1">
    <source>
        <dbReference type="ARBA" id="ARBA00004474"/>
    </source>
</evidence>
<protein>
    <recommendedName>
        <fullName evidence="3">Plastid lipid-associated protein/fibrillin conserved domain-containing protein</fullName>
    </recommendedName>
</protein>
<dbReference type="AlphaFoldDB" id="A0AAW1QWG0"/>
<proteinExistence type="predicted"/>
<dbReference type="PANTHER" id="PTHR31906">
    <property type="entry name" value="PLASTID-LIPID-ASSOCIATED PROTEIN 4, CHLOROPLASTIC-RELATED"/>
    <property type="match status" value="1"/>
</dbReference>
<comment type="caution">
    <text evidence="4">The sequence shown here is derived from an EMBL/GenBank/DDBJ whole genome shotgun (WGS) entry which is preliminary data.</text>
</comment>